<evidence type="ECO:0000256" key="2">
    <source>
        <dbReference type="SAM" id="SignalP"/>
    </source>
</evidence>
<accession>A0A518CIL0</accession>
<protein>
    <recommendedName>
        <fullName evidence="5">Pentapeptide repeats (8 copies)</fullName>
    </recommendedName>
</protein>
<gene>
    <name evidence="3" type="ORF">Pla110_07310</name>
</gene>
<evidence type="ECO:0000313" key="4">
    <source>
        <dbReference type="Proteomes" id="UP000317178"/>
    </source>
</evidence>
<name>A0A518CIL0_9PLAN</name>
<dbReference type="RefSeq" id="WP_144993319.1">
    <property type="nucleotide sequence ID" value="NZ_CP036281.1"/>
</dbReference>
<sequence precursor="true">MKRFFLIAAVVAGLFCVSNVDTAEAGRKNGGSNFQKNSHGGGHKNFSNNNRHHGSNKHFSSNKHFGGNKHHNNHNHHNNHFNSHNSHNGHFHGGYNKPYYNGGGYGYGGGYGGYGKGVTINTPGFSFGIYK</sequence>
<evidence type="ECO:0000313" key="3">
    <source>
        <dbReference type="EMBL" id="QDU79027.1"/>
    </source>
</evidence>
<dbReference type="AlphaFoldDB" id="A0A518CIL0"/>
<evidence type="ECO:0008006" key="5">
    <source>
        <dbReference type="Google" id="ProtNLM"/>
    </source>
</evidence>
<keyword evidence="4" id="KW-1185">Reference proteome</keyword>
<evidence type="ECO:0000256" key="1">
    <source>
        <dbReference type="SAM" id="MobiDB-lite"/>
    </source>
</evidence>
<feature type="compositionally biased region" description="Low complexity" evidence="1">
    <location>
        <begin position="80"/>
        <end position="89"/>
    </location>
</feature>
<reference evidence="3 4" key="1">
    <citation type="submission" date="2019-02" db="EMBL/GenBank/DDBJ databases">
        <title>Deep-cultivation of Planctomycetes and their phenomic and genomic characterization uncovers novel biology.</title>
        <authorList>
            <person name="Wiegand S."/>
            <person name="Jogler M."/>
            <person name="Boedeker C."/>
            <person name="Pinto D."/>
            <person name="Vollmers J."/>
            <person name="Rivas-Marin E."/>
            <person name="Kohn T."/>
            <person name="Peeters S.H."/>
            <person name="Heuer A."/>
            <person name="Rast P."/>
            <person name="Oberbeckmann S."/>
            <person name="Bunk B."/>
            <person name="Jeske O."/>
            <person name="Meyerdierks A."/>
            <person name="Storesund J.E."/>
            <person name="Kallscheuer N."/>
            <person name="Luecker S."/>
            <person name="Lage O.M."/>
            <person name="Pohl T."/>
            <person name="Merkel B.J."/>
            <person name="Hornburger P."/>
            <person name="Mueller R.-W."/>
            <person name="Bruemmer F."/>
            <person name="Labrenz M."/>
            <person name="Spormann A.M."/>
            <person name="Op den Camp H."/>
            <person name="Overmann J."/>
            <person name="Amann R."/>
            <person name="Jetten M.S.M."/>
            <person name="Mascher T."/>
            <person name="Medema M.H."/>
            <person name="Devos D.P."/>
            <person name="Kaster A.-K."/>
            <person name="Ovreas L."/>
            <person name="Rohde M."/>
            <person name="Galperin M.Y."/>
            <person name="Jogler C."/>
        </authorList>
    </citation>
    <scope>NUCLEOTIDE SEQUENCE [LARGE SCALE GENOMIC DNA]</scope>
    <source>
        <strain evidence="3 4">Pla110</strain>
    </source>
</reference>
<feature type="chain" id="PRO_5022223777" description="Pentapeptide repeats (8 copies)" evidence="2">
    <location>
        <begin position="24"/>
        <end position="131"/>
    </location>
</feature>
<dbReference type="KEGG" id="plon:Pla110_07310"/>
<dbReference type="Proteomes" id="UP000317178">
    <property type="component" value="Chromosome"/>
</dbReference>
<keyword evidence="2" id="KW-0732">Signal</keyword>
<organism evidence="3 4">
    <name type="scientific">Polystyrenella longa</name>
    <dbReference type="NCBI Taxonomy" id="2528007"/>
    <lineage>
        <taxon>Bacteria</taxon>
        <taxon>Pseudomonadati</taxon>
        <taxon>Planctomycetota</taxon>
        <taxon>Planctomycetia</taxon>
        <taxon>Planctomycetales</taxon>
        <taxon>Planctomycetaceae</taxon>
        <taxon>Polystyrenella</taxon>
    </lineage>
</organism>
<feature type="region of interest" description="Disordered" evidence="1">
    <location>
        <begin position="27"/>
        <end position="89"/>
    </location>
</feature>
<feature type="compositionally biased region" description="Basic residues" evidence="1">
    <location>
        <begin position="66"/>
        <end position="79"/>
    </location>
</feature>
<proteinExistence type="predicted"/>
<dbReference type="EMBL" id="CP036281">
    <property type="protein sequence ID" value="QDU79027.1"/>
    <property type="molecule type" value="Genomic_DNA"/>
</dbReference>
<feature type="signal peptide" evidence="2">
    <location>
        <begin position="1"/>
        <end position="23"/>
    </location>
</feature>